<evidence type="ECO:0000313" key="1">
    <source>
        <dbReference type="EMBL" id="CAH1404131.1"/>
    </source>
</evidence>
<dbReference type="Proteomes" id="UP001152798">
    <property type="component" value="Chromosome 6"/>
</dbReference>
<accession>A0A9P0HLC2</accession>
<reference evidence="1" key="1">
    <citation type="submission" date="2022-01" db="EMBL/GenBank/DDBJ databases">
        <authorList>
            <person name="King R."/>
        </authorList>
    </citation>
    <scope>NUCLEOTIDE SEQUENCE</scope>
</reference>
<sequence length="83" mass="9259">MATGTIYIFQSLERKCAIKKIQSICQQFLRTVNRYNPRSVAIAISRSAEAIVFKAAIADIIHGSQVLPEELVNEKSFCVRAVC</sequence>
<organism evidence="1 2">
    <name type="scientific">Nezara viridula</name>
    <name type="common">Southern green stink bug</name>
    <name type="synonym">Cimex viridulus</name>
    <dbReference type="NCBI Taxonomy" id="85310"/>
    <lineage>
        <taxon>Eukaryota</taxon>
        <taxon>Metazoa</taxon>
        <taxon>Ecdysozoa</taxon>
        <taxon>Arthropoda</taxon>
        <taxon>Hexapoda</taxon>
        <taxon>Insecta</taxon>
        <taxon>Pterygota</taxon>
        <taxon>Neoptera</taxon>
        <taxon>Paraneoptera</taxon>
        <taxon>Hemiptera</taxon>
        <taxon>Heteroptera</taxon>
        <taxon>Panheteroptera</taxon>
        <taxon>Pentatomomorpha</taxon>
        <taxon>Pentatomoidea</taxon>
        <taxon>Pentatomidae</taxon>
        <taxon>Pentatominae</taxon>
        <taxon>Nezara</taxon>
    </lineage>
</organism>
<evidence type="ECO:0000313" key="2">
    <source>
        <dbReference type="Proteomes" id="UP001152798"/>
    </source>
</evidence>
<keyword evidence="2" id="KW-1185">Reference proteome</keyword>
<dbReference type="AlphaFoldDB" id="A0A9P0HLC2"/>
<gene>
    <name evidence="1" type="ORF">NEZAVI_LOCUS12597</name>
</gene>
<proteinExistence type="predicted"/>
<dbReference type="EMBL" id="OV725082">
    <property type="protein sequence ID" value="CAH1404131.1"/>
    <property type="molecule type" value="Genomic_DNA"/>
</dbReference>
<name>A0A9P0HLC2_NEZVI</name>
<protein>
    <submittedName>
        <fullName evidence="1">Uncharacterized protein</fullName>
    </submittedName>
</protein>